<feature type="region of interest" description="Disordered" evidence="2">
    <location>
        <begin position="179"/>
        <end position="205"/>
    </location>
</feature>
<dbReference type="PANTHER" id="PTHR43861:SF3">
    <property type="entry name" value="PUTATIVE (AFU_ORTHOLOGUE AFUA_2G14390)-RELATED"/>
    <property type="match status" value="1"/>
</dbReference>
<evidence type="ECO:0000313" key="4">
    <source>
        <dbReference type="EMBL" id="RNL86971.1"/>
    </source>
</evidence>
<dbReference type="EMBL" id="RJMB01000002">
    <property type="protein sequence ID" value="RNL86971.1"/>
    <property type="molecule type" value="Genomic_DNA"/>
</dbReference>
<dbReference type="GO" id="GO:0008168">
    <property type="term" value="F:methyltransferase activity"/>
    <property type="evidence" value="ECO:0007669"/>
    <property type="project" value="UniProtKB-KW"/>
</dbReference>
<evidence type="ECO:0000259" key="3">
    <source>
        <dbReference type="Pfam" id="PF13649"/>
    </source>
</evidence>
<dbReference type="RefSeq" id="WP_123199799.1">
    <property type="nucleotide sequence ID" value="NZ_RJMB01000002.1"/>
</dbReference>
<keyword evidence="5" id="KW-1185">Reference proteome</keyword>
<dbReference type="GO" id="GO:0032259">
    <property type="term" value="P:methylation"/>
    <property type="evidence" value="ECO:0007669"/>
    <property type="project" value="UniProtKB-KW"/>
</dbReference>
<evidence type="ECO:0000256" key="2">
    <source>
        <dbReference type="SAM" id="MobiDB-lite"/>
    </source>
</evidence>
<dbReference type="InterPro" id="IPR041698">
    <property type="entry name" value="Methyltransf_25"/>
</dbReference>
<dbReference type="CDD" id="cd02440">
    <property type="entry name" value="AdoMet_MTases"/>
    <property type="match status" value="1"/>
</dbReference>
<proteinExistence type="predicted"/>
<dbReference type="PANTHER" id="PTHR43861">
    <property type="entry name" value="TRANS-ACONITATE 2-METHYLTRANSFERASE-RELATED"/>
    <property type="match status" value="1"/>
</dbReference>
<reference evidence="4 5" key="1">
    <citation type="submission" date="2018-11" db="EMBL/GenBank/DDBJ databases">
        <title>The genome draft of YIM 96095.</title>
        <authorList>
            <person name="Tang S.-K."/>
            <person name="Chunyu W.-X."/>
            <person name="Feng Y.-Z."/>
        </authorList>
    </citation>
    <scope>NUCLEOTIDE SEQUENCE [LARGE SCALE GENOMIC DNA]</scope>
    <source>
        <strain evidence="4 5">YIM 96095</strain>
    </source>
</reference>
<feature type="domain" description="Methyltransferase" evidence="3">
    <location>
        <begin position="39"/>
        <end position="134"/>
    </location>
</feature>
<keyword evidence="4" id="KW-0489">Methyltransferase</keyword>
<dbReference type="Pfam" id="PF13649">
    <property type="entry name" value="Methyltransf_25"/>
    <property type="match status" value="1"/>
</dbReference>
<keyword evidence="1 4" id="KW-0808">Transferase</keyword>
<dbReference type="AlphaFoldDB" id="A0A3N0EGQ0"/>
<name>A0A3N0EGQ0_9ACTN</name>
<accession>A0A3N0EGQ0</accession>
<evidence type="ECO:0000313" key="5">
    <source>
        <dbReference type="Proteomes" id="UP000269198"/>
    </source>
</evidence>
<dbReference type="Proteomes" id="UP000269198">
    <property type="component" value="Unassembled WGS sequence"/>
</dbReference>
<organism evidence="4 5">
    <name type="scientific">Halostreptopolyspora alba</name>
    <dbReference type="NCBI Taxonomy" id="2487137"/>
    <lineage>
        <taxon>Bacteria</taxon>
        <taxon>Bacillati</taxon>
        <taxon>Actinomycetota</taxon>
        <taxon>Actinomycetes</taxon>
        <taxon>Streptosporangiales</taxon>
        <taxon>Nocardiopsidaceae</taxon>
        <taxon>Halostreptopolyspora</taxon>
    </lineage>
</organism>
<dbReference type="SUPFAM" id="SSF53335">
    <property type="entry name" value="S-adenosyl-L-methionine-dependent methyltransferases"/>
    <property type="match status" value="1"/>
</dbReference>
<dbReference type="OrthoDB" id="9786503at2"/>
<comment type="caution">
    <text evidence="4">The sequence shown here is derived from an EMBL/GenBank/DDBJ whole genome shotgun (WGS) entry which is preliminary data.</text>
</comment>
<sequence>MDDAQFWDERFGSRDQLFSGSPNGALVAEVTGVPPGQALDVGCGEGADALWLASRGWRVTAVDISRVALERARAHAADAFPQVAPHVAWVRADLSVTPPPTGAFDLVSIQYFPLAYQPDHRTARGLLASVAPGGTLLFVGHEPSDPPPGDERGVDPGRYYQPAQIVELLDDTWTVQVREVRPRTTPTPADTPHSHDTVLRAQRSR</sequence>
<evidence type="ECO:0000256" key="1">
    <source>
        <dbReference type="ARBA" id="ARBA00022679"/>
    </source>
</evidence>
<protein>
    <submittedName>
        <fullName evidence="4">Class I SAM-dependent methyltransferase</fullName>
    </submittedName>
</protein>
<gene>
    <name evidence="4" type="ORF">EFW17_03680</name>
</gene>
<dbReference type="InterPro" id="IPR029063">
    <property type="entry name" value="SAM-dependent_MTases_sf"/>
</dbReference>
<dbReference type="Gene3D" id="3.40.50.150">
    <property type="entry name" value="Vaccinia Virus protein VP39"/>
    <property type="match status" value="1"/>
</dbReference>